<keyword evidence="4" id="KW-0646">Protease inhibitor</keyword>
<comment type="subcellular location">
    <subcellularLocation>
        <location evidence="1">Secreted</location>
    </subcellularLocation>
</comment>
<feature type="domain" description="Serpin" evidence="10">
    <location>
        <begin position="1"/>
        <end position="331"/>
    </location>
</feature>
<evidence type="ECO:0000256" key="2">
    <source>
        <dbReference type="ARBA" id="ARBA00009500"/>
    </source>
</evidence>
<keyword evidence="6" id="KW-0722">Serine protease inhibitor</keyword>
<dbReference type="Proteomes" id="UP001233999">
    <property type="component" value="Unassembled WGS sequence"/>
</dbReference>
<dbReference type="InterPro" id="IPR042178">
    <property type="entry name" value="Serpin_sf_1"/>
</dbReference>
<evidence type="ECO:0000259" key="10">
    <source>
        <dbReference type="SMART" id="SM00093"/>
    </source>
</evidence>
<dbReference type="InterPro" id="IPR036186">
    <property type="entry name" value="Serpin_sf"/>
</dbReference>
<proteinExistence type="inferred from homology"/>
<evidence type="ECO:0000256" key="9">
    <source>
        <dbReference type="SAM" id="MobiDB-lite"/>
    </source>
</evidence>
<evidence type="ECO:0000256" key="6">
    <source>
        <dbReference type="ARBA" id="ARBA00022900"/>
    </source>
</evidence>
<comment type="caution">
    <text evidence="11">The sequence shown here is derived from an EMBL/GenBank/DDBJ whole genome shotgun (WGS) entry which is preliminary data.</text>
</comment>
<protein>
    <recommendedName>
        <fullName evidence="10">Serpin domain-containing protein</fullName>
    </recommendedName>
</protein>
<evidence type="ECO:0000256" key="3">
    <source>
        <dbReference type="ARBA" id="ARBA00022525"/>
    </source>
</evidence>
<evidence type="ECO:0000256" key="4">
    <source>
        <dbReference type="ARBA" id="ARBA00022690"/>
    </source>
</evidence>
<evidence type="ECO:0000256" key="8">
    <source>
        <dbReference type="RuleBase" id="RU000411"/>
    </source>
</evidence>
<evidence type="ECO:0000256" key="1">
    <source>
        <dbReference type="ARBA" id="ARBA00004613"/>
    </source>
</evidence>
<sequence>MVYEGADNQAAEELRTALDLSEDRLASRNKYFNILKSLETKEPNLAMEVASKMFLRNDLTPRSLYKKILQYIYSADLQQLDFSKSTQAVRTINSWVSKATHGHIESMLDDVSPNTMALLLNAIYFKGLWRYPFNADATMTSTFQVSPTRKVSAEFMRLAQELYFSESVELDSKIISLPYKGNKYSMFIVLPNKADGLNHLLKKITPSLLRQQMSFMKQFEVNLVLPKFKFEFTTELEDVLQEMGIRDMFNPSTTNLDGIVRGRYVYVSKVLQKAALEVNEVGTEAYVTTGVVLGNRMGGESVNFYARHPFMFFIQDEKNGTVIFVGKLVDPTKSDTPLTGIDDSVVIHFRKINKVRVTRHEPTQPHKRNCGETPGPRPYSTKSSNITISGRIPTHKILQAKWKTTHQDKTKFNKTTRKCNKTVLNIQNQRANKTNHTMYYLKNLKCNSKDNIVQNTFIQVLYVPIGDGFNSSDVF</sequence>
<dbReference type="GO" id="GO:0004867">
    <property type="term" value="F:serine-type endopeptidase inhibitor activity"/>
    <property type="evidence" value="ECO:0007669"/>
    <property type="project" value="UniProtKB-KW"/>
</dbReference>
<gene>
    <name evidence="11" type="ORF">L9F63_004173</name>
</gene>
<keyword evidence="3" id="KW-0964">Secreted</keyword>
<dbReference type="InterPro" id="IPR023796">
    <property type="entry name" value="Serpin_dom"/>
</dbReference>
<evidence type="ECO:0000256" key="5">
    <source>
        <dbReference type="ARBA" id="ARBA00022729"/>
    </source>
</evidence>
<reference evidence="11" key="1">
    <citation type="journal article" date="2023" name="IScience">
        <title>Live-bearing cockroach genome reveals convergent evolutionary mechanisms linked to viviparity in insects and beyond.</title>
        <authorList>
            <person name="Fouks B."/>
            <person name="Harrison M.C."/>
            <person name="Mikhailova A.A."/>
            <person name="Marchal E."/>
            <person name="English S."/>
            <person name="Carruthers M."/>
            <person name="Jennings E.C."/>
            <person name="Chiamaka E.L."/>
            <person name="Frigard R.A."/>
            <person name="Pippel M."/>
            <person name="Attardo G.M."/>
            <person name="Benoit J.B."/>
            <person name="Bornberg-Bauer E."/>
            <person name="Tobe S.S."/>
        </authorList>
    </citation>
    <scope>NUCLEOTIDE SEQUENCE</scope>
    <source>
        <strain evidence="11">Stay&amp;Tobe</strain>
    </source>
</reference>
<organism evidence="11 12">
    <name type="scientific">Diploptera punctata</name>
    <name type="common">Pacific beetle cockroach</name>
    <dbReference type="NCBI Taxonomy" id="6984"/>
    <lineage>
        <taxon>Eukaryota</taxon>
        <taxon>Metazoa</taxon>
        <taxon>Ecdysozoa</taxon>
        <taxon>Arthropoda</taxon>
        <taxon>Hexapoda</taxon>
        <taxon>Insecta</taxon>
        <taxon>Pterygota</taxon>
        <taxon>Neoptera</taxon>
        <taxon>Polyneoptera</taxon>
        <taxon>Dictyoptera</taxon>
        <taxon>Blattodea</taxon>
        <taxon>Blaberoidea</taxon>
        <taxon>Blaberidae</taxon>
        <taxon>Diplopterinae</taxon>
        <taxon>Diploptera</taxon>
    </lineage>
</organism>
<dbReference type="EMBL" id="JASPKZ010008358">
    <property type="protein sequence ID" value="KAJ9580156.1"/>
    <property type="molecule type" value="Genomic_DNA"/>
</dbReference>
<feature type="region of interest" description="Disordered" evidence="9">
    <location>
        <begin position="360"/>
        <end position="386"/>
    </location>
</feature>
<dbReference type="FunFam" id="2.30.39.10:FF:000030">
    <property type="entry name" value="Serpin 2"/>
    <property type="match status" value="1"/>
</dbReference>
<keyword evidence="5" id="KW-0732">Signal</keyword>
<accession>A0AAD7ZGV0</accession>
<dbReference type="InterPro" id="IPR042185">
    <property type="entry name" value="Serpin_sf_2"/>
</dbReference>
<dbReference type="SUPFAM" id="SSF56574">
    <property type="entry name" value="Serpins"/>
    <property type="match status" value="1"/>
</dbReference>
<dbReference type="Gene3D" id="3.30.497.10">
    <property type="entry name" value="Antithrombin, subunit I, domain 2"/>
    <property type="match status" value="1"/>
</dbReference>
<comment type="similarity">
    <text evidence="2 8">Belongs to the serpin family.</text>
</comment>
<reference evidence="11" key="2">
    <citation type="submission" date="2023-05" db="EMBL/GenBank/DDBJ databases">
        <authorList>
            <person name="Fouks B."/>
        </authorList>
    </citation>
    <scope>NUCLEOTIDE SEQUENCE</scope>
    <source>
        <strain evidence="11">Stay&amp;Tobe</strain>
        <tissue evidence="11">Testes</tissue>
    </source>
</reference>
<evidence type="ECO:0000313" key="11">
    <source>
        <dbReference type="EMBL" id="KAJ9580156.1"/>
    </source>
</evidence>
<evidence type="ECO:0000256" key="7">
    <source>
        <dbReference type="ARBA" id="ARBA00023180"/>
    </source>
</evidence>
<evidence type="ECO:0000313" key="12">
    <source>
        <dbReference type="Proteomes" id="UP001233999"/>
    </source>
</evidence>
<dbReference type="PANTHER" id="PTHR11461">
    <property type="entry name" value="SERINE PROTEASE INHIBITOR, SERPIN"/>
    <property type="match status" value="1"/>
</dbReference>
<keyword evidence="7" id="KW-0325">Glycoprotein</keyword>
<name>A0AAD7ZGV0_DIPPU</name>
<dbReference type="GO" id="GO:0005615">
    <property type="term" value="C:extracellular space"/>
    <property type="evidence" value="ECO:0007669"/>
    <property type="project" value="InterPro"/>
</dbReference>
<dbReference type="Pfam" id="PF00079">
    <property type="entry name" value="Serpin"/>
    <property type="match status" value="1"/>
</dbReference>
<dbReference type="InterPro" id="IPR000215">
    <property type="entry name" value="Serpin_fam"/>
</dbReference>
<dbReference type="Gene3D" id="2.30.39.10">
    <property type="entry name" value="Alpha-1-antitrypsin, domain 1"/>
    <property type="match status" value="1"/>
</dbReference>
<dbReference type="AlphaFoldDB" id="A0AAD7ZGV0"/>
<dbReference type="PANTHER" id="PTHR11461:SF357">
    <property type="entry name" value="SERINE PROTEASE INHIBITOR 27A"/>
    <property type="match status" value="1"/>
</dbReference>
<keyword evidence="12" id="KW-1185">Reference proteome</keyword>
<dbReference type="SMART" id="SM00093">
    <property type="entry name" value="SERPIN"/>
    <property type="match status" value="1"/>
</dbReference>